<dbReference type="AlphaFoldDB" id="A0AAV2LA93"/>
<organism evidence="1 2">
    <name type="scientific">Knipowitschia caucasica</name>
    <name type="common">Caucasian dwarf goby</name>
    <name type="synonym">Pomatoschistus caucasicus</name>
    <dbReference type="NCBI Taxonomy" id="637954"/>
    <lineage>
        <taxon>Eukaryota</taxon>
        <taxon>Metazoa</taxon>
        <taxon>Chordata</taxon>
        <taxon>Craniata</taxon>
        <taxon>Vertebrata</taxon>
        <taxon>Euteleostomi</taxon>
        <taxon>Actinopterygii</taxon>
        <taxon>Neopterygii</taxon>
        <taxon>Teleostei</taxon>
        <taxon>Neoteleostei</taxon>
        <taxon>Acanthomorphata</taxon>
        <taxon>Gobiaria</taxon>
        <taxon>Gobiiformes</taxon>
        <taxon>Gobioidei</taxon>
        <taxon>Gobiidae</taxon>
        <taxon>Gobiinae</taxon>
        <taxon>Knipowitschia</taxon>
    </lineage>
</organism>
<evidence type="ECO:0000313" key="1">
    <source>
        <dbReference type="EMBL" id="CAL1596277.1"/>
    </source>
</evidence>
<keyword evidence="2" id="KW-1185">Reference proteome</keyword>
<evidence type="ECO:0000313" key="2">
    <source>
        <dbReference type="Proteomes" id="UP001497482"/>
    </source>
</evidence>
<name>A0AAV2LA93_KNICA</name>
<reference evidence="1 2" key="1">
    <citation type="submission" date="2024-04" db="EMBL/GenBank/DDBJ databases">
        <authorList>
            <person name="Waldvogel A.-M."/>
            <person name="Schoenle A."/>
        </authorList>
    </citation>
    <scope>NUCLEOTIDE SEQUENCE [LARGE SCALE GENOMIC DNA]</scope>
</reference>
<proteinExistence type="predicted"/>
<dbReference type="EMBL" id="OZ035843">
    <property type="protein sequence ID" value="CAL1596277.1"/>
    <property type="molecule type" value="Genomic_DNA"/>
</dbReference>
<gene>
    <name evidence="1" type="ORF">KC01_LOCUS24977</name>
</gene>
<protein>
    <submittedName>
        <fullName evidence="1">Uncharacterized protein</fullName>
    </submittedName>
</protein>
<sequence>MHVFPNFTRLYNPGPQTRDRSRAHLFAPNSQLQQCSPLTFALFSRLHCPHPLYRLHSAIQIHRAISDTSAPGSEPRIRSGPWAAERRGLGGWMLGWMLGWMVIWPRRGEEMLIVDQCGAVLSECLSSGPEAPCAPCPAAAHLSTRRRL</sequence>
<accession>A0AAV2LA93</accession>
<dbReference type="Proteomes" id="UP001497482">
    <property type="component" value="Chromosome 21"/>
</dbReference>